<reference evidence="1" key="1">
    <citation type="submission" date="2021-06" db="EMBL/GenBank/DDBJ databases">
        <authorList>
            <person name="Kallberg Y."/>
            <person name="Tangrot J."/>
            <person name="Rosling A."/>
        </authorList>
    </citation>
    <scope>NUCLEOTIDE SEQUENCE</scope>
    <source>
        <strain evidence="1">IL203A</strain>
    </source>
</reference>
<keyword evidence="2" id="KW-1185">Reference proteome</keyword>
<dbReference type="EMBL" id="CAJVPU010000526">
    <property type="protein sequence ID" value="CAG8453432.1"/>
    <property type="molecule type" value="Genomic_DNA"/>
</dbReference>
<comment type="caution">
    <text evidence="1">The sequence shown here is derived from an EMBL/GenBank/DDBJ whole genome shotgun (WGS) entry which is preliminary data.</text>
</comment>
<evidence type="ECO:0000313" key="1">
    <source>
        <dbReference type="EMBL" id="CAG8453432.1"/>
    </source>
</evidence>
<sequence>MTEPVKEIALGKAKAKEPNNIANLPQPEEEAATINNTFETLKKSVEQKNPWDLSFTSLKINKESKQSIETKHVMAENPVVAGPSVTITQTRGSNFWKITHIDNQRVSMLPEL</sequence>
<gene>
    <name evidence="1" type="ORF">DHETER_LOCUS949</name>
</gene>
<dbReference type="Proteomes" id="UP000789702">
    <property type="component" value="Unassembled WGS sequence"/>
</dbReference>
<name>A0ACA9K5B4_9GLOM</name>
<organism evidence="1 2">
    <name type="scientific">Dentiscutata heterogama</name>
    <dbReference type="NCBI Taxonomy" id="1316150"/>
    <lineage>
        <taxon>Eukaryota</taxon>
        <taxon>Fungi</taxon>
        <taxon>Fungi incertae sedis</taxon>
        <taxon>Mucoromycota</taxon>
        <taxon>Glomeromycotina</taxon>
        <taxon>Glomeromycetes</taxon>
        <taxon>Diversisporales</taxon>
        <taxon>Gigasporaceae</taxon>
        <taxon>Dentiscutata</taxon>
    </lineage>
</organism>
<proteinExistence type="predicted"/>
<accession>A0ACA9K5B4</accession>
<protein>
    <submittedName>
        <fullName evidence="1">9011_t:CDS:1</fullName>
    </submittedName>
</protein>
<evidence type="ECO:0000313" key="2">
    <source>
        <dbReference type="Proteomes" id="UP000789702"/>
    </source>
</evidence>